<comment type="caution">
    <text evidence="12">The sequence shown here is derived from an EMBL/GenBank/DDBJ whole genome shotgun (WGS) entry which is preliminary data.</text>
</comment>
<dbReference type="EMBL" id="LLXI01000209">
    <property type="protein sequence ID" value="PKY42661.1"/>
    <property type="molecule type" value="Genomic_DNA"/>
</dbReference>
<dbReference type="VEuPathDB" id="FungiDB:RhiirA1_415654"/>
<evidence type="ECO:0000313" key="15">
    <source>
        <dbReference type="Proteomes" id="UP000233469"/>
    </source>
</evidence>
<dbReference type="InterPro" id="IPR006575">
    <property type="entry name" value="RWD_dom"/>
</dbReference>
<accession>A0A2I1E7I6</accession>
<dbReference type="EMBL" id="LLXJ01000435">
    <property type="protein sequence ID" value="PKC09753.1"/>
    <property type="molecule type" value="Genomic_DNA"/>
</dbReference>
<evidence type="ECO:0000256" key="5">
    <source>
        <dbReference type="ARBA" id="ARBA00022845"/>
    </source>
</evidence>
<dbReference type="VEuPathDB" id="FungiDB:FUN_018953"/>
<gene>
    <name evidence="8" type="ORF">CHRIB12_LOCUS120</name>
    <name evidence="10" type="ORF">RhiirA1_415654</name>
    <name evidence="12" type="ORF">RhiirA4_397774</name>
    <name evidence="9" type="ORF">RhiirA5_356321</name>
    <name evidence="11" type="ORF">RhiirC2_741527</name>
</gene>
<evidence type="ECO:0000256" key="6">
    <source>
        <dbReference type="ARBA" id="ARBA00023016"/>
    </source>
</evidence>
<evidence type="ECO:0000256" key="2">
    <source>
        <dbReference type="ARBA" id="ARBA00007665"/>
    </source>
</evidence>
<feature type="domain" description="RWD" evidence="7">
    <location>
        <begin position="12"/>
        <end position="140"/>
    </location>
</feature>
<evidence type="ECO:0000313" key="14">
    <source>
        <dbReference type="Proteomes" id="UP000232722"/>
    </source>
</evidence>
<reference evidence="8" key="5">
    <citation type="submission" date="2020-05" db="EMBL/GenBank/DDBJ databases">
        <authorList>
            <person name="Rincon C."/>
            <person name="Sanders R I."/>
            <person name="Robbins C."/>
            <person name="Chaturvedi A."/>
        </authorList>
    </citation>
    <scope>NUCLEOTIDE SEQUENCE</scope>
    <source>
        <strain evidence="8">CHB12</strain>
    </source>
</reference>
<dbReference type="PROSITE" id="PS50908">
    <property type="entry name" value="RWD"/>
    <property type="match status" value="1"/>
</dbReference>
<dbReference type="InterPro" id="IPR036956">
    <property type="entry name" value="Impact_N_sf"/>
</dbReference>
<dbReference type="SUPFAM" id="SSF54495">
    <property type="entry name" value="UBC-like"/>
    <property type="match status" value="1"/>
</dbReference>
<comment type="similarity">
    <text evidence="2">Belongs to the IMPACT family.</text>
</comment>
<evidence type="ECO:0000313" key="10">
    <source>
        <dbReference type="EMBL" id="PKC69436.1"/>
    </source>
</evidence>
<reference evidence="12 16" key="1">
    <citation type="submission" date="2015-10" db="EMBL/GenBank/DDBJ databases">
        <title>Genome analyses suggest a sexual origin of heterokaryosis in a supposedly ancient asexual fungus.</title>
        <authorList>
            <person name="Ropars J."/>
            <person name="Sedzielewska K."/>
            <person name="Noel J."/>
            <person name="Charron P."/>
            <person name="Farinelli L."/>
            <person name="Marton T."/>
            <person name="Kruger M."/>
            <person name="Pelin A."/>
            <person name="Brachmann A."/>
            <person name="Corradi N."/>
        </authorList>
    </citation>
    <scope>NUCLEOTIDE SEQUENCE [LARGE SCALE GENOMIC DNA]</scope>
    <source>
        <strain evidence="12 16">A4</strain>
        <strain evidence="9 14">A5</strain>
        <strain evidence="11 15">C2</strain>
    </source>
</reference>
<organism evidence="12 16">
    <name type="scientific">Rhizophagus irregularis</name>
    <dbReference type="NCBI Taxonomy" id="588596"/>
    <lineage>
        <taxon>Eukaryota</taxon>
        <taxon>Fungi</taxon>
        <taxon>Fungi incertae sedis</taxon>
        <taxon>Mucoromycota</taxon>
        <taxon>Glomeromycotina</taxon>
        <taxon>Glomeromycetes</taxon>
        <taxon>Glomerales</taxon>
        <taxon>Glomeraceae</taxon>
        <taxon>Rhizophagus</taxon>
    </lineage>
</organism>
<dbReference type="Pfam" id="PF01205">
    <property type="entry name" value="Impact_N"/>
    <property type="match status" value="1"/>
</dbReference>
<evidence type="ECO:0000313" key="13">
    <source>
        <dbReference type="Proteomes" id="UP000232688"/>
    </source>
</evidence>
<evidence type="ECO:0000313" key="11">
    <source>
        <dbReference type="EMBL" id="PKK73078.1"/>
    </source>
</evidence>
<dbReference type="GO" id="GO:0006446">
    <property type="term" value="P:regulation of translational initiation"/>
    <property type="evidence" value="ECO:0007669"/>
    <property type="project" value="TreeGrafter"/>
</dbReference>
<keyword evidence="3" id="KW-0963">Cytoplasm</keyword>
<dbReference type="Gene3D" id="3.30.230.30">
    <property type="entry name" value="Impact, N-terminal domain"/>
    <property type="match status" value="1"/>
</dbReference>
<dbReference type="VEuPathDB" id="FungiDB:RhiirFUN_015413"/>
<dbReference type="Gene3D" id="3.10.110.10">
    <property type="entry name" value="Ubiquitin Conjugating Enzyme"/>
    <property type="match status" value="1"/>
</dbReference>
<keyword evidence="5" id="KW-0810">Translation regulation</keyword>
<dbReference type="GO" id="GO:0140469">
    <property type="term" value="P:GCN2-mediated signaling"/>
    <property type="evidence" value="ECO:0007669"/>
    <property type="project" value="TreeGrafter"/>
</dbReference>
<evidence type="ECO:0000313" key="9">
    <source>
        <dbReference type="EMBL" id="PKC09753.1"/>
    </source>
</evidence>
<keyword evidence="6" id="KW-0346">Stress response</keyword>
<sequence length="325" mass="37549">MTTNENQELQQEEFVALSSIFGEEAFQLDTFSSEPYLAYTFKLSLENNVILPEEKSNITEQDRNFINKSSREFTLRFHFPPEYPSSEPPSYEIKSLYCGTLKIDQSIKDDIEKNFKRLFIPGEVVIFSWIEWLQDFMINKLKIYENEDATLKNKIQSEHQIIEIVHFANVANTEEQLNEEKIECPQITHGDQFEHKKSIFVAHLASVYNLQQVKLVRSTLLLDKKIAKASHNIMAYRIVQENGIILQDNDDDGETAAGGRLLHLLQLVDAKNVIVIVSRWFGGILLGPERFKDIQNCARDLLEKCGYITNSNEQKSSGRNKKKRP</sequence>
<reference evidence="9 14" key="2">
    <citation type="submission" date="2017-09" db="EMBL/GenBank/DDBJ databases">
        <title>Extensive intraspecific genome diversity in a model arbuscular mycorrhizal fungus.</title>
        <authorList>
            <person name="Chen E.C."/>
            <person name="Morin E."/>
            <person name="Beaudet D."/>
            <person name="Noel J."/>
            <person name="Ndikumana S."/>
            <person name="Charron P."/>
            <person name="St-Onge C."/>
            <person name="Giorgi J."/>
            <person name="Grigoriev I.V."/>
            <person name="Roux C."/>
            <person name="Martin F.M."/>
            <person name="Corradi N."/>
        </authorList>
    </citation>
    <scope>NUCLEOTIDE SEQUENCE [LARGE SCALE GENOMIC DNA]</scope>
    <source>
        <strain evidence="9 14">A5</strain>
    </source>
</reference>
<dbReference type="PANTHER" id="PTHR16301:SF25">
    <property type="entry name" value="PROTEIN IMPACT"/>
    <property type="match status" value="1"/>
</dbReference>
<dbReference type="SMART" id="SM00591">
    <property type="entry name" value="RWD"/>
    <property type="match status" value="1"/>
</dbReference>
<dbReference type="Proteomes" id="UP000684084">
    <property type="component" value="Unassembled WGS sequence"/>
</dbReference>
<evidence type="ECO:0000259" key="7">
    <source>
        <dbReference type="PROSITE" id="PS50908"/>
    </source>
</evidence>
<name>A0A2I1E7I6_9GLOM</name>
<dbReference type="Proteomes" id="UP000233469">
    <property type="component" value="Unassembled WGS sequence"/>
</dbReference>
<comment type="subcellular location">
    <subcellularLocation>
        <location evidence="1">Cytoplasm</location>
    </subcellularLocation>
</comment>
<reference evidence="13 15" key="3">
    <citation type="submission" date="2017-10" db="EMBL/GenBank/DDBJ databases">
        <title>Extensive intraspecific genome diversity in a model arbuscular mycorrhizal fungus.</title>
        <authorList>
            <person name="Chen E.C.H."/>
            <person name="Morin E."/>
            <person name="Baudet D."/>
            <person name="Noel J."/>
            <person name="Ndikumana S."/>
            <person name="Charron P."/>
            <person name="St-Onge C."/>
            <person name="Giorgi J."/>
            <person name="Grigoriev I.V."/>
            <person name="Roux C."/>
            <person name="Martin F.M."/>
            <person name="Corradi N."/>
        </authorList>
    </citation>
    <scope>NUCLEOTIDE SEQUENCE [LARGE SCALE GENOMIC DNA]</scope>
    <source>
        <strain evidence="10 13">A1</strain>
        <strain evidence="11 15">C2</strain>
    </source>
</reference>
<keyword evidence="4" id="KW-0678">Repressor</keyword>
<evidence type="ECO:0000256" key="1">
    <source>
        <dbReference type="ARBA" id="ARBA00004496"/>
    </source>
</evidence>
<keyword evidence="16" id="KW-1185">Reference proteome</keyword>
<reference evidence="10 13" key="4">
    <citation type="submission" date="2017-10" db="EMBL/GenBank/DDBJ databases">
        <title>Genome analyses suggest a sexual origin of heterokaryosis in a supposedly ancient asexual fungus.</title>
        <authorList>
            <person name="Corradi N."/>
            <person name="Sedzielewska K."/>
            <person name="Noel J."/>
            <person name="Charron P."/>
            <person name="Farinelli L."/>
            <person name="Marton T."/>
            <person name="Kruger M."/>
            <person name="Pelin A."/>
            <person name="Brachmann A."/>
            <person name="Corradi N."/>
        </authorList>
    </citation>
    <scope>NUCLEOTIDE SEQUENCE [LARGE SCALE GENOMIC DNA]</scope>
    <source>
        <strain evidence="10 13">A1</strain>
    </source>
</reference>
<dbReference type="InterPro" id="IPR016135">
    <property type="entry name" value="UBQ-conjugating_enzyme/RWD"/>
</dbReference>
<dbReference type="Pfam" id="PF05773">
    <property type="entry name" value="RWD"/>
    <property type="match status" value="1"/>
</dbReference>
<evidence type="ECO:0000313" key="8">
    <source>
        <dbReference type="EMBL" id="CAB5291668.1"/>
    </source>
</evidence>
<dbReference type="InterPro" id="IPR023582">
    <property type="entry name" value="Impact"/>
</dbReference>
<dbReference type="Proteomes" id="UP000232722">
    <property type="component" value="Unassembled WGS sequence"/>
</dbReference>
<evidence type="ECO:0000256" key="3">
    <source>
        <dbReference type="ARBA" id="ARBA00022490"/>
    </source>
</evidence>
<evidence type="ECO:0000256" key="4">
    <source>
        <dbReference type="ARBA" id="ARBA00022491"/>
    </source>
</evidence>
<dbReference type="EMBL" id="CAGKOT010000001">
    <property type="protein sequence ID" value="CAB5291668.1"/>
    <property type="molecule type" value="Genomic_DNA"/>
</dbReference>
<dbReference type="Proteomes" id="UP000232688">
    <property type="component" value="Unassembled WGS sequence"/>
</dbReference>
<dbReference type="Proteomes" id="UP000234323">
    <property type="component" value="Unassembled WGS sequence"/>
</dbReference>
<dbReference type="GO" id="GO:0005737">
    <property type="term" value="C:cytoplasm"/>
    <property type="evidence" value="ECO:0007669"/>
    <property type="project" value="UniProtKB-SubCell"/>
</dbReference>
<evidence type="ECO:0000313" key="16">
    <source>
        <dbReference type="Proteomes" id="UP000234323"/>
    </source>
</evidence>
<dbReference type="InterPro" id="IPR020568">
    <property type="entry name" value="Ribosomal_Su5_D2-typ_SF"/>
</dbReference>
<dbReference type="EMBL" id="LLXH01000279">
    <property type="protein sequence ID" value="PKC69436.1"/>
    <property type="molecule type" value="Genomic_DNA"/>
</dbReference>
<proteinExistence type="inferred from homology"/>
<dbReference type="SUPFAM" id="SSF54211">
    <property type="entry name" value="Ribosomal protein S5 domain 2-like"/>
    <property type="match status" value="1"/>
</dbReference>
<dbReference type="EMBL" id="LLXL01000396">
    <property type="protein sequence ID" value="PKK73078.1"/>
    <property type="molecule type" value="Genomic_DNA"/>
</dbReference>
<dbReference type="AlphaFoldDB" id="A0A2I1E7I6"/>
<protein>
    <submittedName>
        <fullName evidence="12">UPF0029-domain-containing protein</fullName>
    </submittedName>
</protein>
<evidence type="ECO:0000313" key="12">
    <source>
        <dbReference type="EMBL" id="PKY42661.1"/>
    </source>
</evidence>
<dbReference type="PANTHER" id="PTHR16301">
    <property type="entry name" value="IMPACT-RELATED"/>
    <property type="match status" value="1"/>
</dbReference>
<dbReference type="InterPro" id="IPR001498">
    <property type="entry name" value="Impact_N"/>
</dbReference>
<dbReference type="OrthoDB" id="69641at2759"/>